<dbReference type="PROSITE" id="PS51186">
    <property type="entry name" value="GNAT"/>
    <property type="match status" value="1"/>
</dbReference>
<dbReference type="Pfam" id="PF08445">
    <property type="entry name" value="FR47"/>
    <property type="match status" value="1"/>
</dbReference>
<evidence type="ECO:0000313" key="7">
    <source>
        <dbReference type="Proteomes" id="UP000075424"/>
    </source>
</evidence>
<accession>A0A0K9HJC8</accession>
<evidence type="ECO:0000313" key="5">
    <source>
        <dbReference type="EMBL" id="KYD20787.1"/>
    </source>
</evidence>
<dbReference type="EMBL" id="LQYV01000144">
    <property type="protein sequence ID" value="KYD20787.1"/>
    <property type="molecule type" value="Genomic_DNA"/>
</dbReference>
<evidence type="ECO:0000313" key="8">
    <source>
        <dbReference type="Proteomes" id="UP000266922"/>
    </source>
</evidence>
<name>A0A0K9HJC8_GEOSE</name>
<gene>
    <name evidence="5" type="ORF">B4109_0799</name>
    <name evidence="6" type="ORF">D9548_10900</name>
    <name evidence="4" type="ORF">GS8_226</name>
</gene>
<feature type="domain" description="N-acetyltransferase" evidence="3">
    <location>
        <begin position="1"/>
        <end position="164"/>
    </location>
</feature>
<dbReference type="CDD" id="cd04301">
    <property type="entry name" value="NAT_SF"/>
    <property type="match status" value="1"/>
</dbReference>
<dbReference type="SUPFAM" id="SSF55729">
    <property type="entry name" value="Acyl-CoA N-acyltransferases (Nat)"/>
    <property type="match status" value="1"/>
</dbReference>
<dbReference type="Proteomes" id="UP000075424">
    <property type="component" value="Unassembled WGS sequence"/>
</dbReference>
<dbReference type="InterPro" id="IPR050832">
    <property type="entry name" value="Bact_Acetyltransf"/>
</dbReference>
<dbReference type="AlphaFoldDB" id="A0A0K9HJC8"/>
<evidence type="ECO:0000256" key="1">
    <source>
        <dbReference type="ARBA" id="ARBA00022679"/>
    </source>
</evidence>
<dbReference type="RefSeq" id="WP_033015854.1">
    <property type="nucleotide sequence ID" value="NZ_CBCSGJ010000036.1"/>
</dbReference>
<organism evidence="5 7">
    <name type="scientific">Geobacillus stearothermophilus</name>
    <name type="common">Bacillus stearothermophilus</name>
    <dbReference type="NCBI Taxonomy" id="1422"/>
    <lineage>
        <taxon>Bacteria</taxon>
        <taxon>Bacillati</taxon>
        <taxon>Bacillota</taxon>
        <taxon>Bacilli</taxon>
        <taxon>Bacillales</taxon>
        <taxon>Anoxybacillaceae</taxon>
        <taxon>Geobacillus</taxon>
    </lineage>
</organism>
<keyword evidence="2" id="KW-0012">Acyltransferase</keyword>
<evidence type="ECO:0000259" key="3">
    <source>
        <dbReference type="PROSITE" id="PS51186"/>
    </source>
</evidence>
<dbReference type="Gene3D" id="3.40.630.30">
    <property type="match status" value="1"/>
</dbReference>
<protein>
    <submittedName>
        <fullName evidence="4">GCN5-related N-acetyltransferase</fullName>
    </submittedName>
    <submittedName>
        <fullName evidence="6">GNAT family N-acetyltransferase</fullName>
    </submittedName>
</protein>
<dbReference type="Proteomes" id="UP000773850">
    <property type="component" value="Unassembled WGS sequence"/>
</dbReference>
<reference evidence="4 9" key="2">
    <citation type="submission" date="2016-03" db="EMBL/GenBank/DDBJ databases">
        <title>Spore heat resistance.</title>
        <authorList>
            <person name="Boekhorst J."/>
            <person name="Berendsen E.M."/>
            <person name="Wells-Bennik M.H."/>
            <person name="Kuipers O.P."/>
        </authorList>
    </citation>
    <scope>NUCLEOTIDE SEQUENCE [LARGE SCALE GENOMIC DNA]</scope>
    <source>
        <strain evidence="4 9">GS8</strain>
    </source>
</reference>
<dbReference type="PANTHER" id="PTHR43877">
    <property type="entry name" value="AMINOALKYLPHOSPHONATE N-ACETYLTRANSFERASE-RELATED-RELATED"/>
    <property type="match status" value="1"/>
</dbReference>
<reference evidence="6 8" key="3">
    <citation type="submission" date="2018-10" db="EMBL/GenBank/DDBJ databases">
        <title>Geobacillus stearothermophilus in processing lines of powdered infant formula.</title>
        <authorList>
            <person name="Rhee M.S."/>
            <person name="Choi I.-G."/>
            <person name="Cho T.J."/>
            <person name="Park B."/>
        </authorList>
    </citation>
    <scope>NUCLEOTIDE SEQUENCE [LARGE SCALE GENOMIC DNA]</scope>
    <source>
        <strain evidence="6 8">FHS-PPGT130</strain>
    </source>
</reference>
<keyword evidence="1 6" id="KW-0808">Transferase</keyword>
<dbReference type="PATRIC" id="fig|1422.14.peg.3778"/>
<evidence type="ECO:0000313" key="4">
    <source>
        <dbReference type="EMBL" id="KAF6511927.1"/>
    </source>
</evidence>
<dbReference type="OrthoDB" id="5292888at2"/>
<comment type="caution">
    <text evidence="5">The sequence shown here is derived from an EMBL/GenBank/DDBJ whole genome shotgun (WGS) entry which is preliminary data.</text>
</comment>
<dbReference type="InterPro" id="IPR016181">
    <property type="entry name" value="Acyl_CoA_acyltransferase"/>
</dbReference>
<sequence length="172" mass="19143">MIRKATWVDALAIASVHVESWKTTYSGIVPDAYLETLAVGEKQTLWEKVLRQSDHSVFVAEENGRVVGFVSGGPNRAADGLIAKYDGELYAIYLLKEVQGKGLGRQLVQALVGDLTQKGIHSLVVWVLADNPSRGFYERLGGEKLAEERVEIGGKALWEWCYGWQDMQTMNE</sequence>
<keyword evidence="9" id="KW-1185">Reference proteome</keyword>
<dbReference type="GO" id="GO:0016747">
    <property type="term" value="F:acyltransferase activity, transferring groups other than amino-acyl groups"/>
    <property type="evidence" value="ECO:0007669"/>
    <property type="project" value="InterPro"/>
</dbReference>
<evidence type="ECO:0000256" key="2">
    <source>
        <dbReference type="ARBA" id="ARBA00023315"/>
    </source>
</evidence>
<dbReference type="InterPro" id="IPR013653">
    <property type="entry name" value="GCN5-like_dom"/>
</dbReference>
<dbReference type="EMBL" id="RCTJ01000039">
    <property type="protein sequence ID" value="RLQ13576.1"/>
    <property type="molecule type" value="Genomic_DNA"/>
</dbReference>
<dbReference type="Proteomes" id="UP000266922">
    <property type="component" value="Unassembled WGS sequence"/>
</dbReference>
<reference evidence="5 7" key="1">
    <citation type="submission" date="2016-01" db="EMBL/GenBank/DDBJ databases">
        <title>Draft Genome Sequences of Seven Thermophilic Sporeformers Isolated from Foods.</title>
        <authorList>
            <person name="Berendsen E.M."/>
            <person name="Wells-Bennik M.H."/>
            <person name="Krawcyk A.O."/>
            <person name="De Jong A."/>
            <person name="Holsappel S."/>
            <person name="Eijlander R.T."/>
            <person name="Kuipers O.P."/>
        </authorList>
    </citation>
    <scope>NUCLEOTIDE SEQUENCE [LARGE SCALE GENOMIC DNA]</scope>
    <source>
        <strain evidence="5 7">B4109</strain>
    </source>
</reference>
<evidence type="ECO:0000313" key="6">
    <source>
        <dbReference type="EMBL" id="RLQ13576.1"/>
    </source>
</evidence>
<dbReference type="EMBL" id="LUCS01000009">
    <property type="protein sequence ID" value="KAF6511927.1"/>
    <property type="molecule type" value="Genomic_DNA"/>
</dbReference>
<proteinExistence type="predicted"/>
<dbReference type="GeneID" id="89612696"/>
<evidence type="ECO:0000313" key="9">
    <source>
        <dbReference type="Proteomes" id="UP000773850"/>
    </source>
</evidence>
<dbReference type="InterPro" id="IPR000182">
    <property type="entry name" value="GNAT_dom"/>
</dbReference>